<dbReference type="AlphaFoldDB" id="A0A6I4I7U2"/>
<keyword evidence="6" id="KW-1185">Reference proteome</keyword>
<dbReference type="EMBL" id="CP066775">
    <property type="protein sequence ID" value="QQL49232.1"/>
    <property type="molecule type" value="Genomic_DNA"/>
</dbReference>
<dbReference type="KEGG" id="mgik:GO620_013780"/>
<dbReference type="SUPFAM" id="SSF48452">
    <property type="entry name" value="TPR-like"/>
    <property type="match status" value="1"/>
</dbReference>
<gene>
    <name evidence="5" type="primary">bamD</name>
    <name evidence="5" type="ORF">GO620_013780</name>
</gene>
<dbReference type="Pfam" id="PF13525">
    <property type="entry name" value="YfiO"/>
    <property type="match status" value="1"/>
</dbReference>
<dbReference type="InterPro" id="IPR039565">
    <property type="entry name" value="BamD-like"/>
</dbReference>
<evidence type="ECO:0000256" key="3">
    <source>
        <dbReference type="ARBA" id="ARBA00023237"/>
    </source>
</evidence>
<keyword evidence="3" id="KW-0998">Cell outer membrane</keyword>
<evidence type="ECO:0000256" key="1">
    <source>
        <dbReference type="ARBA" id="ARBA00022729"/>
    </source>
</evidence>
<dbReference type="Gene3D" id="1.25.40.10">
    <property type="entry name" value="Tetratricopeptide repeat domain"/>
    <property type="match status" value="1"/>
</dbReference>
<reference evidence="5 6" key="1">
    <citation type="submission" date="2020-12" db="EMBL/GenBank/DDBJ databases">
        <title>HMF7856_wgs.fasta genome submission.</title>
        <authorList>
            <person name="Kang H."/>
            <person name="Kim H."/>
            <person name="Joh K."/>
        </authorList>
    </citation>
    <scope>NUCLEOTIDE SEQUENCE [LARGE SCALE GENOMIC DNA]</scope>
    <source>
        <strain evidence="5 6">HMF7856</strain>
    </source>
</reference>
<organism evidence="5 6">
    <name type="scientific">Mucilaginibacter ginkgonis</name>
    <dbReference type="NCBI Taxonomy" id="2682091"/>
    <lineage>
        <taxon>Bacteria</taxon>
        <taxon>Pseudomonadati</taxon>
        <taxon>Bacteroidota</taxon>
        <taxon>Sphingobacteriia</taxon>
        <taxon>Sphingobacteriales</taxon>
        <taxon>Sphingobacteriaceae</taxon>
        <taxon>Mucilaginibacter</taxon>
    </lineage>
</organism>
<evidence type="ECO:0000313" key="6">
    <source>
        <dbReference type="Proteomes" id="UP000429232"/>
    </source>
</evidence>
<dbReference type="NCBIfam" id="TIGR03302">
    <property type="entry name" value="OM_YfiO"/>
    <property type="match status" value="1"/>
</dbReference>
<keyword evidence="2" id="KW-0472">Membrane</keyword>
<dbReference type="RefSeq" id="WP_157526992.1">
    <property type="nucleotide sequence ID" value="NZ_CP066775.1"/>
</dbReference>
<feature type="domain" description="Outer membrane lipoprotein BamD-like" evidence="4">
    <location>
        <begin position="36"/>
        <end position="221"/>
    </location>
</feature>
<dbReference type="Proteomes" id="UP000429232">
    <property type="component" value="Chromosome"/>
</dbReference>
<evidence type="ECO:0000256" key="2">
    <source>
        <dbReference type="ARBA" id="ARBA00023136"/>
    </source>
</evidence>
<evidence type="ECO:0000259" key="4">
    <source>
        <dbReference type="Pfam" id="PF13525"/>
    </source>
</evidence>
<dbReference type="PROSITE" id="PS51257">
    <property type="entry name" value="PROKAR_LIPOPROTEIN"/>
    <property type="match status" value="1"/>
</dbReference>
<dbReference type="InterPro" id="IPR017689">
    <property type="entry name" value="BamD"/>
</dbReference>
<name>A0A6I4I7U2_9SPHI</name>
<keyword evidence="1" id="KW-0732">Signal</keyword>
<proteinExistence type="predicted"/>
<sequence length="308" mass="35701">MFKKQSTVFLSLLAAFIITIGSCKSSFEKLKASNDVAKKYQEAVKYYNKKDYSKALVLFEDLTPRYKGREGAEDLFYYYAYANYKLKDYTSARYHFKNFAETYPTSPRAEECRFMSAYCFYLDSPIYSLDQDNTQKAIESLQLFINLYPKSDRVAEASKLIENLRFKLEEKAYANAKLYLTISDYQSAVIAFGNALRDYPDTKFAEEMDYLTIEAQYKYAEHSLEYKQEERFGQAIQFADQFTEKYPQSKYVRSANDYKKDSQQAIDRAKRLIAAAVTDPKLAKKIASKDTTKTQPPSEKGNGNEKMP</sequence>
<dbReference type="InterPro" id="IPR011990">
    <property type="entry name" value="TPR-like_helical_dom_sf"/>
</dbReference>
<evidence type="ECO:0000313" key="5">
    <source>
        <dbReference type="EMBL" id="QQL49232.1"/>
    </source>
</evidence>
<protein>
    <submittedName>
        <fullName evidence="5">Outer membrane protein assembly factor BamD</fullName>
    </submittedName>
</protein>
<accession>A0A6I4I7U2</accession>